<dbReference type="Pfam" id="PF01832">
    <property type="entry name" value="Glucosaminidase"/>
    <property type="match status" value="1"/>
</dbReference>
<feature type="compositionally biased region" description="Basic and acidic residues" evidence="2">
    <location>
        <begin position="375"/>
        <end position="393"/>
    </location>
</feature>
<dbReference type="Proteomes" id="UP000812077">
    <property type="component" value="Unassembled WGS sequence"/>
</dbReference>
<proteinExistence type="predicted"/>
<feature type="region of interest" description="Disordered" evidence="2">
    <location>
        <begin position="375"/>
        <end position="400"/>
    </location>
</feature>
<dbReference type="RefSeq" id="WP_219433902.1">
    <property type="nucleotide sequence ID" value="NZ_JAHXCP010000023.1"/>
</dbReference>
<feature type="domain" description="Mannosyl-glycoprotein endo-beta-N-acetylglucosamidase-like" evidence="3">
    <location>
        <begin position="2"/>
        <end position="148"/>
    </location>
</feature>
<protein>
    <submittedName>
        <fullName evidence="4">Glucosaminidase domain-containing protein</fullName>
    </submittedName>
</protein>
<dbReference type="InterPro" id="IPR051056">
    <property type="entry name" value="Glycosyl_Hydrolase_73"/>
</dbReference>
<evidence type="ECO:0000256" key="1">
    <source>
        <dbReference type="ARBA" id="ARBA00022801"/>
    </source>
</evidence>
<keyword evidence="1" id="KW-0378">Hydrolase</keyword>
<sequence length="496" mass="54694">MASFDEQVEFTRKYAQLAIDQHIKYGIPASVTLAQMAVESSWDKSGLAERANNCFGVTAGNSWKGPTVKEYDDNRWKDFRVYNSKEDSIEDHSRVLLGSNYMRYCAHLSSTDHLGWIKGIKAAGYATAPDYVSSIENVIKSNGFEKLDQMALEQAAQQGVRIGYMRGRQNEYKSSSVSSNISKEKKYILSFMPGTFSLPMNTNNMIVTSERGERNLGLKGASRNHKGIDIKADNALLFATEDNGRVIQAGFSGKGGNTVSIEYDRPDNSKVVVTYMHLSKIQVKQGDIVNGHQQIGVSGATGNVTGPHLHFQTDYIDSQGNKRNLDSAAYLAEISLRTNIPVRAISEKSKVDLVASYKSDMAILPSSAQLSIADRINERGYDSDEERRRRENQQEGGIDSTGDLLADLIAPLLKSAISLAIQLSSMDEEEAISKEEADRQAEKEVSGDNSIKTVDAYHSDRELATVDVNKLAQSSSAIYESEVAAEQQKQNQLRIG</sequence>
<dbReference type="CDD" id="cd12797">
    <property type="entry name" value="M23_peptidase"/>
    <property type="match status" value="1"/>
</dbReference>
<feature type="compositionally biased region" description="Basic and acidic residues" evidence="2">
    <location>
        <begin position="434"/>
        <end position="446"/>
    </location>
</feature>
<dbReference type="SMART" id="SM00047">
    <property type="entry name" value="LYZ2"/>
    <property type="match status" value="1"/>
</dbReference>
<accession>A0ABS6Y7F9</accession>
<dbReference type="InterPro" id="IPR016047">
    <property type="entry name" value="M23ase_b-sheet_dom"/>
</dbReference>
<comment type="caution">
    <text evidence="4">The sequence shown here is derived from an EMBL/GenBank/DDBJ whole genome shotgun (WGS) entry which is preliminary data.</text>
</comment>
<feature type="region of interest" description="Disordered" evidence="2">
    <location>
        <begin position="434"/>
        <end position="454"/>
    </location>
</feature>
<dbReference type="PANTHER" id="PTHR33308:SF9">
    <property type="entry name" value="PEPTIDOGLYCAN HYDROLASE FLGJ"/>
    <property type="match status" value="1"/>
</dbReference>
<evidence type="ECO:0000256" key="2">
    <source>
        <dbReference type="SAM" id="MobiDB-lite"/>
    </source>
</evidence>
<dbReference type="InterPro" id="IPR002901">
    <property type="entry name" value="MGlyc_endo_b_GlcNAc-like_dom"/>
</dbReference>
<keyword evidence="5" id="KW-1185">Reference proteome</keyword>
<dbReference type="Pfam" id="PF01551">
    <property type="entry name" value="Peptidase_M23"/>
    <property type="match status" value="1"/>
</dbReference>
<evidence type="ECO:0000259" key="3">
    <source>
        <dbReference type="SMART" id="SM00047"/>
    </source>
</evidence>
<name>A0ABS6Y7F9_9BACT</name>
<reference evidence="4 5" key="1">
    <citation type="submission" date="2021-07" db="EMBL/GenBank/DDBJ databases">
        <title>Genomic diversity and antimicrobial resistance of Prevotella spp. isolated from chronic lung disease airways.</title>
        <authorList>
            <person name="Webb K.A."/>
            <person name="Olagoke O.S."/>
            <person name="Baird T."/>
            <person name="Neill J."/>
            <person name="Pham A."/>
            <person name="Wells T.J."/>
            <person name="Ramsay K.A."/>
            <person name="Bell S.C."/>
            <person name="Sarovich D.S."/>
            <person name="Price E.P."/>
        </authorList>
    </citation>
    <scope>NUCLEOTIDE SEQUENCE [LARGE SCALE GENOMIC DNA]</scope>
    <source>
        <strain evidence="4 5">SCHI0027.S.6</strain>
    </source>
</reference>
<organism evidence="4 5">
    <name type="scientific">Prevotella melaninogenica</name>
    <dbReference type="NCBI Taxonomy" id="28132"/>
    <lineage>
        <taxon>Bacteria</taxon>
        <taxon>Pseudomonadati</taxon>
        <taxon>Bacteroidota</taxon>
        <taxon>Bacteroidia</taxon>
        <taxon>Bacteroidales</taxon>
        <taxon>Prevotellaceae</taxon>
        <taxon>Prevotella</taxon>
    </lineage>
</organism>
<gene>
    <name evidence="4" type="ORF">KZO77_10475</name>
</gene>
<dbReference type="EMBL" id="JAHXCP010000023">
    <property type="protein sequence ID" value="MBW4755443.1"/>
    <property type="molecule type" value="Genomic_DNA"/>
</dbReference>
<dbReference type="PANTHER" id="PTHR33308">
    <property type="entry name" value="PEPTIDOGLYCAN HYDROLASE FLGJ"/>
    <property type="match status" value="1"/>
</dbReference>
<evidence type="ECO:0000313" key="4">
    <source>
        <dbReference type="EMBL" id="MBW4755443.1"/>
    </source>
</evidence>
<evidence type="ECO:0000313" key="5">
    <source>
        <dbReference type="Proteomes" id="UP000812077"/>
    </source>
</evidence>